<comment type="caution">
    <text evidence="2">The sequence shown here is derived from an EMBL/GenBank/DDBJ whole genome shotgun (WGS) entry which is preliminary data.</text>
</comment>
<name>A0AAD3SUP9_NEPGR</name>
<reference evidence="2" key="1">
    <citation type="submission" date="2023-05" db="EMBL/GenBank/DDBJ databases">
        <title>Nepenthes gracilis genome sequencing.</title>
        <authorList>
            <person name="Fukushima K."/>
        </authorList>
    </citation>
    <scope>NUCLEOTIDE SEQUENCE</scope>
    <source>
        <strain evidence="2">SING2019-196</strain>
    </source>
</reference>
<evidence type="ECO:0000313" key="2">
    <source>
        <dbReference type="EMBL" id="GMH16506.1"/>
    </source>
</evidence>
<dbReference type="Pfam" id="PF12776">
    <property type="entry name" value="Myb_DNA-bind_3"/>
    <property type="match status" value="1"/>
</dbReference>
<dbReference type="EMBL" id="BSYO01000016">
    <property type="protein sequence ID" value="GMH16506.1"/>
    <property type="molecule type" value="Genomic_DNA"/>
</dbReference>
<proteinExistence type="predicted"/>
<accession>A0AAD3SUP9</accession>
<dbReference type="PANTHER" id="PTHR47584">
    <property type="match status" value="1"/>
</dbReference>
<dbReference type="AlphaFoldDB" id="A0AAD3SUP9"/>
<sequence length="376" mass="43114">MRRIEGIEREDEREGLETRFHRRERKFGTRQREIFIFLIRSWLLHDRCFAVFFSGTLRLTPRTVLHMDSETNEHQIKQERLRTRWTAALDKIFTDLIVEQIQLGNRPNDVFDKKSWGQIRDEFNRRTALNFNNNQLRKHLDVLRTCYNNLKSALDQNEFAVDDTCCMGFDLWEGIGAHAQPKPVKIKDSPIYEQLCTIFSDNEVVGKYAQSSHYEDIENKATEGEAPAPSRSIEGYAASAENAATRSTAETKRKCTPDARAIELGRKNQEITEAMVEAMLDMVAASRRRTVGARSKDKSFSIASCINALDAIEGVEQSLYFAALDLFENPSLREAFISLDSNDNRLQWLHGKCSSAVIFEVLACMPKLKGRVFCSL</sequence>
<dbReference type="InterPro" id="IPR024752">
    <property type="entry name" value="Myb/SANT-like_dom"/>
</dbReference>
<feature type="domain" description="Myb/SANT-like" evidence="1">
    <location>
        <begin position="84"/>
        <end position="164"/>
    </location>
</feature>
<protein>
    <recommendedName>
        <fullName evidence="1">Myb/SANT-like domain-containing protein</fullName>
    </recommendedName>
</protein>
<dbReference type="InterPro" id="IPR045026">
    <property type="entry name" value="LIMYB"/>
</dbReference>
<evidence type="ECO:0000313" key="3">
    <source>
        <dbReference type="Proteomes" id="UP001279734"/>
    </source>
</evidence>
<keyword evidence="3" id="KW-1185">Reference proteome</keyword>
<gene>
    <name evidence="2" type="ORF">Nepgr_018347</name>
</gene>
<organism evidence="2 3">
    <name type="scientific">Nepenthes gracilis</name>
    <name type="common">Slender pitcher plant</name>
    <dbReference type="NCBI Taxonomy" id="150966"/>
    <lineage>
        <taxon>Eukaryota</taxon>
        <taxon>Viridiplantae</taxon>
        <taxon>Streptophyta</taxon>
        <taxon>Embryophyta</taxon>
        <taxon>Tracheophyta</taxon>
        <taxon>Spermatophyta</taxon>
        <taxon>Magnoliopsida</taxon>
        <taxon>eudicotyledons</taxon>
        <taxon>Gunneridae</taxon>
        <taxon>Pentapetalae</taxon>
        <taxon>Caryophyllales</taxon>
        <taxon>Nepenthaceae</taxon>
        <taxon>Nepenthes</taxon>
    </lineage>
</organism>
<dbReference type="PANTHER" id="PTHR47584:SF2">
    <property type="entry name" value="L10-INTERACTING MYB DOMAIN-CONTAINING PROTEIN-LIKE"/>
    <property type="match status" value="1"/>
</dbReference>
<evidence type="ECO:0000259" key="1">
    <source>
        <dbReference type="Pfam" id="PF12776"/>
    </source>
</evidence>
<dbReference type="Proteomes" id="UP001279734">
    <property type="component" value="Unassembled WGS sequence"/>
</dbReference>